<sequence length="191" mass="21913">MERINTVNLMKTIGIIVIFCFLATNRDLFASEVIKKEAKIFVEHATTDVTGVCKEINFEKFEILPQGKSYKLKSPFQITIPVTKIDSGDEDRDEHIQEILGHPEHALIYIKVESILPNDQNYIIKGKLTIHGRTKDFESIAKVENKEKNIISTIGELEVTFSAYQLENPSLLFLKAKDQIKIKYNFDIKIK</sequence>
<dbReference type="Gene3D" id="2.40.128.110">
    <property type="entry name" value="Lipid/polyisoprenoid-binding, YceI-like"/>
    <property type="match status" value="1"/>
</dbReference>
<feature type="domain" description="Lipid/polyisoprenoid-binding YceI-like" evidence="1">
    <location>
        <begin position="42"/>
        <end position="186"/>
    </location>
</feature>
<dbReference type="Pfam" id="PF04264">
    <property type="entry name" value="YceI"/>
    <property type="match status" value="1"/>
</dbReference>
<evidence type="ECO:0000313" key="3">
    <source>
        <dbReference type="Proteomes" id="UP000245133"/>
    </source>
</evidence>
<dbReference type="InterPro" id="IPR036761">
    <property type="entry name" value="TTHA0802/YceI-like_sf"/>
</dbReference>
<keyword evidence="3" id="KW-1185">Reference proteome</keyword>
<dbReference type="Proteomes" id="UP000245133">
    <property type="component" value="Unassembled WGS sequence"/>
</dbReference>
<dbReference type="AlphaFoldDB" id="A0A2P2E2L3"/>
<reference evidence="2 3" key="1">
    <citation type="submission" date="2018-02" db="EMBL/GenBank/DDBJ databases">
        <title>Novel Leptospira species isolated from soil and water in Japan.</title>
        <authorList>
            <person name="Nakao R."/>
            <person name="Masuzawa T."/>
        </authorList>
    </citation>
    <scope>NUCLEOTIDE SEQUENCE [LARGE SCALE GENOMIC DNA]</scope>
    <source>
        <strain evidence="2 3">YH101</strain>
    </source>
</reference>
<protein>
    <submittedName>
        <fullName evidence="2">YceI-like domain protein</fullName>
    </submittedName>
</protein>
<dbReference type="EMBL" id="BFBB01000008">
    <property type="protein sequence ID" value="GBF51143.1"/>
    <property type="molecule type" value="Genomic_DNA"/>
</dbReference>
<dbReference type="SUPFAM" id="SSF101874">
    <property type="entry name" value="YceI-like"/>
    <property type="match status" value="1"/>
</dbReference>
<evidence type="ECO:0000313" key="2">
    <source>
        <dbReference type="EMBL" id="GBF51143.1"/>
    </source>
</evidence>
<gene>
    <name evidence="2" type="ORF">LPTSP4_26750</name>
</gene>
<dbReference type="PANTHER" id="PTHR34406">
    <property type="entry name" value="PROTEIN YCEI"/>
    <property type="match status" value="1"/>
</dbReference>
<name>A0A2P2E2L3_9LEPT</name>
<comment type="caution">
    <text evidence="2">The sequence shown here is derived from an EMBL/GenBank/DDBJ whole genome shotgun (WGS) entry which is preliminary data.</text>
</comment>
<accession>A0A2P2E2L3</accession>
<organism evidence="2 3">
    <name type="scientific">Leptospira ryugenii</name>
    <dbReference type="NCBI Taxonomy" id="1917863"/>
    <lineage>
        <taxon>Bacteria</taxon>
        <taxon>Pseudomonadati</taxon>
        <taxon>Spirochaetota</taxon>
        <taxon>Spirochaetia</taxon>
        <taxon>Leptospirales</taxon>
        <taxon>Leptospiraceae</taxon>
        <taxon>Leptospira</taxon>
    </lineage>
</organism>
<proteinExistence type="predicted"/>
<dbReference type="InterPro" id="IPR007372">
    <property type="entry name" value="Lipid/polyisoprenoid-bd_YceI"/>
</dbReference>
<dbReference type="PANTHER" id="PTHR34406:SF1">
    <property type="entry name" value="PROTEIN YCEI"/>
    <property type="match status" value="1"/>
</dbReference>
<evidence type="ECO:0000259" key="1">
    <source>
        <dbReference type="Pfam" id="PF04264"/>
    </source>
</evidence>